<evidence type="ECO:0000313" key="1">
    <source>
        <dbReference type="EMBL" id="EMQ99568.1"/>
    </source>
</evidence>
<evidence type="ECO:0000313" key="2">
    <source>
        <dbReference type="Proteomes" id="UP000012015"/>
    </source>
</evidence>
<comment type="caution">
    <text evidence="1">The sequence shown here is derived from an EMBL/GenBank/DDBJ whole genome shotgun (WGS) entry which is preliminary data.</text>
</comment>
<protein>
    <submittedName>
        <fullName evidence="1">Uncharacterized protein</fullName>
    </submittedName>
</protein>
<dbReference type="EMBL" id="AOCK01000002">
    <property type="protein sequence ID" value="EMQ99568.1"/>
    <property type="molecule type" value="Genomic_DNA"/>
</dbReference>
<dbReference type="Proteomes" id="UP000012015">
    <property type="component" value="Unassembled WGS sequence"/>
</dbReference>
<keyword evidence="2" id="KW-1185">Reference proteome</keyword>
<name>M7NM01_9MICC</name>
<reference evidence="1 2" key="1">
    <citation type="journal article" date="2013" name="Genome Announc.">
        <title>Draft Genome Sequence of Arthrobacter gangotriensis Strain Lz1yT, Isolated from a Penguin Rookery Soil Sample Collected in Antarctica, near the Indian Station Dakshin Gangotri.</title>
        <authorList>
            <person name="Shivaji S."/>
            <person name="Ara S."/>
            <person name="Bandi S."/>
            <person name="Singh A."/>
            <person name="Kumar Pinnaka A."/>
        </authorList>
    </citation>
    <scope>NUCLEOTIDE SEQUENCE [LARGE SCALE GENOMIC DNA]</scope>
    <source>
        <strain evidence="1 2">Lz1y</strain>
    </source>
</reference>
<organism evidence="1 2">
    <name type="scientific">Paeniglutamicibacter gangotriensis Lz1y</name>
    <dbReference type="NCBI Taxonomy" id="1276920"/>
    <lineage>
        <taxon>Bacteria</taxon>
        <taxon>Bacillati</taxon>
        <taxon>Actinomycetota</taxon>
        <taxon>Actinomycetes</taxon>
        <taxon>Micrococcales</taxon>
        <taxon>Micrococcaceae</taxon>
        <taxon>Paeniglutamicibacter</taxon>
    </lineage>
</organism>
<dbReference type="PATRIC" id="fig|1276920.7.peg.671"/>
<sequence length="66" mass="6611">MLTILDVKGDSLRIGFKPRGIKGQRAETLAAVTGANQQATAAANESAEAVLHVLLPAASALGAPSA</sequence>
<dbReference type="AlphaFoldDB" id="M7NM01"/>
<proteinExistence type="predicted"/>
<gene>
    <name evidence="1" type="ORF">ADIAG_00668</name>
</gene>
<dbReference type="STRING" id="1276920.ADIAG_00668"/>
<accession>M7NM01</accession>